<keyword evidence="2" id="KW-1185">Reference proteome</keyword>
<proteinExistence type="predicted"/>
<dbReference type="Proteomes" id="UP000593571">
    <property type="component" value="Unassembled WGS sequence"/>
</dbReference>
<sequence>MDICVGGDSRYPCSNSGLGLTLLLGPGEKIHFLKSHVEASAIRENNLQLLRLPEIFEVPSQEGTACTVGLIPALGLSSRGSRDHMGRQHKFGQSHWREMSSIWVIKEASSDDMAFVMCSEGRVGTFWAKREKHLLSTLVVVGMKSQSLWNFWWGVEM</sequence>
<dbReference type="EMBL" id="JACASE010000006">
    <property type="protein sequence ID" value="KAF6456793.1"/>
    <property type="molecule type" value="Genomic_DNA"/>
</dbReference>
<dbReference type="AlphaFoldDB" id="A0A7J8G9Q6"/>
<accession>A0A7J8G9Q6</accession>
<organism evidence="1 2">
    <name type="scientific">Rousettus aegyptiacus</name>
    <name type="common">Egyptian fruit bat</name>
    <name type="synonym">Pteropus aegyptiacus</name>
    <dbReference type="NCBI Taxonomy" id="9407"/>
    <lineage>
        <taxon>Eukaryota</taxon>
        <taxon>Metazoa</taxon>
        <taxon>Chordata</taxon>
        <taxon>Craniata</taxon>
        <taxon>Vertebrata</taxon>
        <taxon>Euteleostomi</taxon>
        <taxon>Mammalia</taxon>
        <taxon>Eutheria</taxon>
        <taxon>Laurasiatheria</taxon>
        <taxon>Chiroptera</taxon>
        <taxon>Yinpterochiroptera</taxon>
        <taxon>Pteropodoidea</taxon>
        <taxon>Pteropodidae</taxon>
        <taxon>Rousettinae</taxon>
        <taxon>Rousettus</taxon>
    </lineage>
</organism>
<evidence type="ECO:0000313" key="2">
    <source>
        <dbReference type="Proteomes" id="UP000593571"/>
    </source>
</evidence>
<protein>
    <submittedName>
        <fullName evidence="1">Uncharacterized protein</fullName>
    </submittedName>
</protein>
<comment type="caution">
    <text evidence="1">The sequence shown here is derived from an EMBL/GenBank/DDBJ whole genome shotgun (WGS) entry which is preliminary data.</text>
</comment>
<evidence type="ECO:0000313" key="1">
    <source>
        <dbReference type="EMBL" id="KAF6456793.1"/>
    </source>
</evidence>
<reference evidence="1 2" key="1">
    <citation type="journal article" date="2020" name="Nature">
        <title>Six reference-quality genomes reveal evolution of bat adaptations.</title>
        <authorList>
            <person name="Jebb D."/>
            <person name="Huang Z."/>
            <person name="Pippel M."/>
            <person name="Hughes G.M."/>
            <person name="Lavrichenko K."/>
            <person name="Devanna P."/>
            <person name="Winkler S."/>
            <person name="Jermiin L.S."/>
            <person name="Skirmuntt E.C."/>
            <person name="Katzourakis A."/>
            <person name="Burkitt-Gray L."/>
            <person name="Ray D.A."/>
            <person name="Sullivan K.A.M."/>
            <person name="Roscito J.G."/>
            <person name="Kirilenko B.M."/>
            <person name="Davalos L.M."/>
            <person name="Corthals A.P."/>
            <person name="Power M.L."/>
            <person name="Jones G."/>
            <person name="Ransome R.D."/>
            <person name="Dechmann D.K.N."/>
            <person name="Locatelli A.G."/>
            <person name="Puechmaille S.J."/>
            <person name="Fedrigo O."/>
            <person name="Jarvis E.D."/>
            <person name="Hiller M."/>
            <person name="Vernes S.C."/>
            <person name="Myers E.W."/>
            <person name="Teeling E.C."/>
        </authorList>
    </citation>
    <scope>NUCLEOTIDE SEQUENCE [LARGE SCALE GENOMIC DNA]</scope>
    <source>
        <strain evidence="1">MRouAeg1</strain>
        <tissue evidence="1">Muscle</tissue>
    </source>
</reference>
<name>A0A7J8G9Q6_ROUAE</name>
<gene>
    <name evidence="1" type="ORF">HJG63_011459</name>
</gene>